<keyword evidence="2" id="KW-0732">Signal</keyword>
<evidence type="ECO:0000313" key="4">
    <source>
        <dbReference type="EMBL" id="MCM1987647.1"/>
    </source>
</evidence>
<proteinExistence type="predicted"/>
<dbReference type="InterPro" id="IPR024370">
    <property type="entry name" value="PBP_domain"/>
</dbReference>
<dbReference type="Proteomes" id="UP001056766">
    <property type="component" value="Unassembled WGS sequence"/>
</dbReference>
<sequence>MFKRSMLSVTTLLVVMSLALFGAGCVGNNSDDGGEAIMVKGSDTVLPLAQAEAEVFMNENPGKYVSIIGGGSGVGIAALIDGEVDIAMTSRAMKDVEIENAHNNGINPLQHTIAWDGISVIVNPENPISELTFEQIKAIYVGDVSNWNEVGGEDREIVVLSRDSSSGTYEYFKDEVLEGNEFRADALINPSTGSIIQTVMQNKAAIGYAGVAYLGNDVKALAVDAGEGAEEPTAENILSGAYPLARPLYFYTDGEPAGLNLEFIEFISSELGSETVLEVGYFPA</sequence>
<evidence type="ECO:0000259" key="3">
    <source>
        <dbReference type="Pfam" id="PF12849"/>
    </source>
</evidence>
<dbReference type="CDD" id="cd13653">
    <property type="entry name" value="PBP2_phosphate_like_1"/>
    <property type="match status" value="1"/>
</dbReference>
<dbReference type="Pfam" id="PF12849">
    <property type="entry name" value="PBP_like_2"/>
    <property type="match status" value="1"/>
</dbReference>
<feature type="domain" description="PBP" evidence="3">
    <location>
        <begin position="33"/>
        <end position="269"/>
    </location>
</feature>
<dbReference type="EMBL" id="JAGSOI010000062">
    <property type="protein sequence ID" value="MCM1987647.1"/>
    <property type="molecule type" value="Genomic_DNA"/>
</dbReference>
<dbReference type="AlphaFoldDB" id="A0A9E4ZHA5"/>
<evidence type="ECO:0000256" key="2">
    <source>
        <dbReference type="ARBA" id="ARBA00022729"/>
    </source>
</evidence>
<dbReference type="RefSeq" id="WP_250868992.1">
    <property type="nucleotide sequence ID" value="NZ_JAGSOI010000062.1"/>
</dbReference>
<dbReference type="InterPro" id="IPR050811">
    <property type="entry name" value="Phosphate_ABC_transporter"/>
</dbReference>
<gene>
    <name evidence="4" type="ORF">KDK67_11765</name>
</gene>
<evidence type="ECO:0000313" key="5">
    <source>
        <dbReference type="Proteomes" id="UP001056766"/>
    </source>
</evidence>
<dbReference type="PANTHER" id="PTHR30570">
    <property type="entry name" value="PERIPLASMIC PHOSPHATE BINDING COMPONENT OF PHOSPHATE ABC TRANSPORTER"/>
    <property type="match status" value="1"/>
</dbReference>
<organism evidence="4 5">
    <name type="scientific">Methanococcoides seepicolus</name>
    <dbReference type="NCBI Taxonomy" id="2828780"/>
    <lineage>
        <taxon>Archaea</taxon>
        <taxon>Methanobacteriati</taxon>
        <taxon>Methanobacteriota</taxon>
        <taxon>Stenosarchaea group</taxon>
        <taxon>Methanomicrobia</taxon>
        <taxon>Methanosarcinales</taxon>
        <taxon>Methanosarcinaceae</taxon>
        <taxon>Methanococcoides</taxon>
    </lineage>
</organism>
<dbReference type="PROSITE" id="PS51257">
    <property type="entry name" value="PROKAR_LIPOPROTEIN"/>
    <property type="match status" value="1"/>
</dbReference>
<dbReference type="GO" id="GO:0042301">
    <property type="term" value="F:phosphate ion binding"/>
    <property type="evidence" value="ECO:0007669"/>
    <property type="project" value="InterPro"/>
</dbReference>
<dbReference type="PANTHER" id="PTHR30570:SF1">
    <property type="entry name" value="PHOSPHATE-BINDING PROTEIN PSTS"/>
    <property type="match status" value="1"/>
</dbReference>
<dbReference type="InterPro" id="IPR011862">
    <property type="entry name" value="Phos-bd"/>
</dbReference>
<evidence type="ECO:0000256" key="1">
    <source>
        <dbReference type="ARBA" id="ARBA00022448"/>
    </source>
</evidence>
<dbReference type="SUPFAM" id="SSF53850">
    <property type="entry name" value="Periplasmic binding protein-like II"/>
    <property type="match status" value="1"/>
</dbReference>
<dbReference type="NCBIfam" id="TIGR02136">
    <property type="entry name" value="ptsS_2"/>
    <property type="match status" value="1"/>
</dbReference>
<name>A0A9E4ZHA5_9EURY</name>
<protein>
    <submittedName>
        <fullName evidence="4">Phosphate ABC transporter substrate-binding protein</fullName>
    </submittedName>
</protein>
<reference evidence="4" key="1">
    <citation type="journal article" date="2021" name="mSystems">
        <title>Bacteria and Archaea Synergistically Convert Glycine Betaine to Biogenic Methane in the Formosa Cold Seep of the South China Sea.</title>
        <authorList>
            <person name="Li L."/>
            <person name="Zhang W."/>
            <person name="Zhang S."/>
            <person name="Song L."/>
            <person name="Sun Q."/>
            <person name="Zhang H."/>
            <person name="Xiang H."/>
            <person name="Dong X."/>
        </authorList>
    </citation>
    <scope>NUCLEOTIDE SEQUENCE</scope>
    <source>
        <strain evidence="4">LLY</strain>
    </source>
</reference>
<dbReference type="Gene3D" id="3.40.190.10">
    <property type="entry name" value="Periplasmic binding protein-like II"/>
    <property type="match status" value="2"/>
</dbReference>
<keyword evidence="5" id="KW-1185">Reference proteome</keyword>
<reference evidence="4" key="2">
    <citation type="submission" date="2021-04" db="EMBL/GenBank/DDBJ databases">
        <authorList>
            <person name="Dong X."/>
        </authorList>
    </citation>
    <scope>NUCLEOTIDE SEQUENCE</scope>
    <source>
        <strain evidence="4">LLY</strain>
    </source>
</reference>
<accession>A0A9E4ZHA5</accession>
<keyword evidence="1" id="KW-0813">Transport</keyword>
<comment type="caution">
    <text evidence="4">The sequence shown here is derived from an EMBL/GenBank/DDBJ whole genome shotgun (WGS) entry which is preliminary data.</text>
</comment>